<evidence type="ECO:0000256" key="5">
    <source>
        <dbReference type="ARBA" id="ARBA00022989"/>
    </source>
</evidence>
<dbReference type="Proteomes" id="UP000051845">
    <property type="component" value="Unassembled WGS sequence"/>
</dbReference>
<evidence type="ECO:0000256" key="2">
    <source>
        <dbReference type="ARBA" id="ARBA00007362"/>
    </source>
</evidence>
<dbReference type="STRING" id="33960.TY91_12205"/>
<gene>
    <name evidence="9" type="ORF">FC82_GL001121</name>
</gene>
<feature type="transmembrane region" description="Helical" evidence="7">
    <location>
        <begin position="103"/>
        <end position="124"/>
    </location>
</feature>
<keyword evidence="4 7" id="KW-0812">Transmembrane</keyword>
<evidence type="ECO:0000313" key="10">
    <source>
        <dbReference type="Proteomes" id="UP000051845"/>
    </source>
</evidence>
<keyword evidence="5 7" id="KW-1133">Transmembrane helix</keyword>
<dbReference type="SUPFAM" id="SSF103481">
    <property type="entry name" value="Multidrug resistance efflux transporter EmrE"/>
    <property type="match status" value="2"/>
</dbReference>
<comment type="subcellular location">
    <subcellularLocation>
        <location evidence="1">Cell membrane</location>
        <topology evidence="1">Multi-pass membrane protein</topology>
    </subcellularLocation>
</comment>
<dbReference type="InterPro" id="IPR037185">
    <property type="entry name" value="EmrE-like"/>
</dbReference>
<dbReference type="InterPro" id="IPR000620">
    <property type="entry name" value="EamA_dom"/>
</dbReference>
<feature type="transmembrane region" description="Helical" evidence="7">
    <location>
        <begin position="154"/>
        <end position="173"/>
    </location>
</feature>
<proteinExistence type="inferred from homology"/>
<feature type="transmembrane region" description="Helical" evidence="7">
    <location>
        <begin position="12"/>
        <end position="30"/>
    </location>
</feature>
<dbReference type="Pfam" id="PF00892">
    <property type="entry name" value="EamA"/>
    <property type="match status" value="2"/>
</dbReference>
<protein>
    <submittedName>
        <fullName evidence="9">Membrane protein</fullName>
    </submittedName>
</protein>
<feature type="transmembrane region" description="Helical" evidence="7">
    <location>
        <begin position="78"/>
        <end position="97"/>
    </location>
</feature>
<dbReference type="GO" id="GO:0005886">
    <property type="term" value="C:plasma membrane"/>
    <property type="evidence" value="ECO:0007669"/>
    <property type="project" value="UniProtKB-SubCell"/>
</dbReference>
<dbReference type="PATRIC" id="fig|1423733.4.peg.1183"/>
<reference evidence="9 10" key="1">
    <citation type="journal article" date="2015" name="Genome Announc.">
        <title>Expanding the biotechnology potential of lactobacilli through comparative genomics of 213 strains and associated genera.</title>
        <authorList>
            <person name="Sun Z."/>
            <person name="Harris H.M."/>
            <person name="McCann A."/>
            <person name="Guo C."/>
            <person name="Argimon S."/>
            <person name="Zhang W."/>
            <person name="Yang X."/>
            <person name="Jeffery I.B."/>
            <person name="Cooney J.C."/>
            <person name="Kagawa T.F."/>
            <person name="Liu W."/>
            <person name="Song Y."/>
            <person name="Salvetti E."/>
            <person name="Wrobel A."/>
            <person name="Rasinkangas P."/>
            <person name="Parkhill J."/>
            <person name="Rea M.C."/>
            <person name="O'Sullivan O."/>
            <person name="Ritari J."/>
            <person name="Douillard F.P."/>
            <person name="Paul Ross R."/>
            <person name="Yang R."/>
            <person name="Briner A.E."/>
            <person name="Felis G.E."/>
            <person name="de Vos W.M."/>
            <person name="Barrangou R."/>
            <person name="Klaenhammer T.R."/>
            <person name="Caufield P.W."/>
            <person name="Cui Y."/>
            <person name="Zhang H."/>
            <person name="O'Toole P.W."/>
        </authorList>
    </citation>
    <scope>NUCLEOTIDE SEQUENCE [LARGE SCALE GENOMIC DNA]</scope>
    <source>
        <strain evidence="9 10">DSM 20515</strain>
    </source>
</reference>
<evidence type="ECO:0000256" key="1">
    <source>
        <dbReference type="ARBA" id="ARBA00004651"/>
    </source>
</evidence>
<evidence type="ECO:0000256" key="7">
    <source>
        <dbReference type="SAM" id="Phobius"/>
    </source>
</evidence>
<evidence type="ECO:0000259" key="8">
    <source>
        <dbReference type="Pfam" id="PF00892"/>
    </source>
</evidence>
<sequence length="291" mass="30721">MTSSTKKGTQLAIGYALISALLYAFYPPLAKLLIHSVPVAILSSLLYLGTGLGTLLIYPVVHHAAHTKNGLKHADIPALVAVIGFNIVASIMMNLALKLSDAGTVSLLGNFEIVATSVLALLFFHEHISHGLGLGIAVITIASMLLSSTGVTHFSLSIGAILAIFATACWGLENNLTRVLSDRDPLQVVIVKGMGVGIGSLIVSLFLHENWPTVGTIIAALVLGFFAYGISIVFYILSQRYIGAAKTSAYYAVSPFLAVILSFFILGERPTALFGVALVLMIIGTVLVTKE</sequence>
<evidence type="ECO:0000256" key="4">
    <source>
        <dbReference type="ARBA" id="ARBA00022692"/>
    </source>
</evidence>
<evidence type="ECO:0000256" key="6">
    <source>
        <dbReference type="ARBA" id="ARBA00023136"/>
    </source>
</evidence>
<feature type="transmembrane region" description="Helical" evidence="7">
    <location>
        <begin position="213"/>
        <end position="237"/>
    </location>
</feature>
<feature type="transmembrane region" description="Helical" evidence="7">
    <location>
        <begin position="185"/>
        <end position="207"/>
    </location>
</feature>
<keyword evidence="6 7" id="KW-0472">Membrane</keyword>
<dbReference type="PANTHER" id="PTHR42920">
    <property type="entry name" value="OS03G0707200 PROTEIN-RELATED"/>
    <property type="match status" value="1"/>
</dbReference>
<dbReference type="RefSeq" id="WP_235809175.1">
    <property type="nucleotide sequence ID" value="NZ_AYYR01000021.1"/>
</dbReference>
<feature type="transmembrane region" description="Helical" evidence="7">
    <location>
        <begin position="36"/>
        <end position="58"/>
    </location>
</feature>
<feature type="transmembrane region" description="Helical" evidence="7">
    <location>
        <begin position="249"/>
        <end position="266"/>
    </location>
</feature>
<feature type="domain" description="EamA" evidence="8">
    <location>
        <begin position="158"/>
        <end position="289"/>
    </location>
</feature>
<comment type="caution">
    <text evidence="9">The sequence shown here is derived from an EMBL/GenBank/DDBJ whole genome shotgun (WGS) entry which is preliminary data.</text>
</comment>
<comment type="similarity">
    <text evidence="2">Belongs to the EamA transporter family.</text>
</comment>
<name>A0A0R2BD18_SECCO</name>
<accession>A0A0R2BD18</accession>
<dbReference type="PANTHER" id="PTHR42920:SF5">
    <property type="entry name" value="EAMA DOMAIN-CONTAINING PROTEIN"/>
    <property type="match status" value="1"/>
</dbReference>
<feature type="domain" description="EamA" evidence="8">
    <location>
        <begin position="12"/>
        <end position="147"/>
    </location>
</feature>
<organism evidence="9 10">
    <name type="scientific">Secundilactobacillus collinoides DSM 20515 = JCM 1123</name>
    <dbReference type="NCBI Taxonomy" id="1423733"/>
    <lineage>
        <taxon>Bacteria</taxon>
        <taxon>Bacillati</taxon>
        <taxon>Bacillota</taxon>
        <taxon>Bacilli</taxon>
        <taxon>Lactobacillales</taxon>
        <taxon>Lactobacillaceae</taxon>
        <taxon>Secundilactobacillus</taxon>
    </lineage>
</organism>
<dbReference type="AlphaFoldDB" id="A0A0R2BD18"/>
<dbReference type="InterPro" id="IPR051258">
    <property type="entry name" value="Diverse_Substrate_Transporter"/>
</dbReference>
<evidence type="ECO:0000313" key="9">
    <source>
        <dbReference type="EMBL" id="KRM76768.1"/>
    </source>
</evidence>
<feature type="transmembrane region" description="Helical" evidence="7">
    <location>
        <begin position="131"/>
        <end position="148"/>
    </location>
</feature>
<keyword evidence="3" id="KW-1003">Cell membrane</keyword>
<feature type="transmembrane region" description="Helical" evidence="7">
    <location>
        <begin position="272"/>
        <end position="289"/>
    </location>
</feature>
<evidence type="ECO:0000256" key="3">
    <source>
        <dbReference type="ARBA" id="ARBA00022475"/>
    </source>
</evidence>
<dbReference type="EMBL" id="AYYR01000021">
    <property type="protein sequence ID" value="KRM76768.1"/>
    <property type="molecule type" value="Genomic_DNA"/>
</dbReference>